<accession>A0ACB0LX94</accession>
<keyword evidence="2" id="KW-1185">Reference proteome</keyword>
<proteinExistence type="predicted"/>
<dbReference type="Proteomes" id="UP001177021">
    <property type="component" value="Unassembled WGS sequence"/>
</dbReference>
<name>A0ACB0LX94_TRIPR</name>
<sequence length="195" mass="22096">MDRQTTTIIIIDLLPSNIISGHQDAKSSKQILDMCFPPFTCHHHHPPSLVKLYLLHQMNRQTTTVIIGDLPPSKIISGHHNADLPPSKVDYACTAEIVRRHFQSCGIVNRVIILTNEFSLPKDCAYVEFLKIDDVPKALLLNESELHGRKIKVYLPDNLCKTVNTLSYVSFQISVIYVNSSLHHRSVLSVRIYSE</sequence>
<gene>
    <name evidence="1" type="ORF">MILVUS5_LOCUS36945</name>
</gene>
<evidence type="ECO:0000313" key="1">
    <source>
        <dbReference type="EMBL" id="CAJ2673495.1"/>
    </source>
</evidence>
<organism evidence="1 2">
    <name type="scientific">Trifolium pratense</name>
    <name type="common">Red clover</name>
    <dbReference type="NCBI Taxonomy" id="57577"/>
    <lineage>
        <taxon>Eukaryota</taxon>
        <taxon>Viridiplantae</taxon>
        <taxon>Streptophyta</taxon>
        <taxon>Embryophyta</taxon>
        <taxon>Tracheophyta</taxon>
        <taxon>Spermatophyta</taxon>
        <taxon>Magnoliopsida</taxon>
        <taxon>eudicotyledons</taxon>
        <taxon>Gunneridae</taxon>
        <taxon>Pentapetalae</taxon>
        <taxon>rosids</taxon>
        <taxon>fabids</taxon>
        <taxon>Fabales</taxon>
        <taxon>Fabaceae</taxon>
        <taxon>Papilionoideae</taxon>
        <taxon>50 kb inversion clade</taxon>
        <taxon>NPAAA clade</taxon>
        <taxon>Hologalegina</taxon>
        <taxon>IRL clade</taxon>
        <taxon>Trifolieae</taxon>
        <taxon>Trifolium</taxon>
    </lineage>
</organism>
<evidence type="ECO:0000313" key="2">
    <source>
        <dbReference type="Proteomes" id="UP001177021"/>
    </source>
</evidence>
<reference evidence="1" key="1">
    <citation type="submission" date="2023-10" db="EMBL/GenBank/DDBJ databases">
        <authorList>
            <person name="Rodriguez Cubillos JULIANA M."/>
            <person name="De Vega J."/>
        </authorList>
    </citation>
    <scope>NUCLEOTIDE SEQUENCE</scope>
</reference>
<protein>
    <submittedName>
        <fullName evidence="1">Uncharacterized protein</fullName>
    </submittedName>
</protein>
<dbReference type="EMBL" id="CASHSV030000716">
    <property type="protein sequence ID" value="CAJ2673495.1"/>
    <property type="molecule type" value="Genomic_DNA"/>
</dbReference>
<comment type="caution">
    <text evidence="1">The sequence shown here is derived from an EMBL/GenBank/DDBJ whole genome shotgun (WGS) entry which is preliminary data.</text>
</comment>